<evidence type="ECO:0000256" key="1">
    <source>
        <dbReference type="ARBA" id="ARBA00022729"/>
    </source>
</evidence>
<dbReference type="EMBL" id="FOBB01000007">
    <property type="protein sequence ID" value="SEM96235.1"/>
    <property type="molecule type" value="Genomic_DNA"/>
</dbReference>
<evidence type="ECO:0000256" key="2">
    <source>
        <dbReference type="ARBA" id="ARBA00023239"/>
    </source>
</evidence>
<evidence type="ECO:0000256" key="3">
    <source>
        <dbReference type="SAM" id="SignalP"/>
    </source>
</evidence>
<dbReference type="SUPFAM" id="SSF48230">
    <property type="entry name" value="Chondroitin AC/alginate lyase"/>
    <property type="match status" value="1"/>
</dbReference>
<dbReference type="InterPro" id="IPR008929">
    <property type="entry name" value="Chondroitin_lyas"/>
</dbReference>
<dbReference type="Gene3D" id="1.50.10.100">
    <property type="entry name" value="Chondroitin AC/alginate lyase"/>
    <property type="match status" value="1"/>
</dbReference>
<dbReference type="RefSeq" id="WP_089918178.1">
    <property type="nucleotide sequence ID" value="NZ_FOBB01000007.1"/>
</dbReference>
<dbReference type="Pfam" id="PF05426">
    <property type="entry name" value="Alginate_lyase"/>
    <property type="match status" value="1"/>
</dbReference>
<evidence type="ECO:0000313" key="6">
    <source>
        <dbReference type="Proteomes" id="UP000198984"/>
    </source>
</evidence>
<keyword evidence="1 3" id="KW-0732">Signal</keyword>
<gene>
    <name evidence="5" type="ORF">SAMN04488505_107171</name>
</gene>
<dbReference type="Proteomes" id="UP000198984">
    <property type="component" value="Unassembled WGS sequence"/>
</dbReference>
<proteinExistence type="predicted"/>
<organism evidence="5 6">
    <name type="scientific">Chitinophaga rupis</name>
    <dbReference type="NCBI Taxonomy" id="573321"/>
    <lineage>
        <taxon>Bacteria</taxon>
        <taxon>Pseudomonadati</taxon>
        <taxon>Bacteroidota</taxon>
        <taxon>Chitinophagia</taxon>
        <taxon>Chitinophagales</taxon>
        <taxon>Chitinophagaceae</taxon>
        <taxon>Chitinophaga</taxon>
    </lineage>
</organism>
<dbReference type="OrthoDB" id="7210452at2"/>
<dbReference type="GO" id="GO:0042597">
    <property type="term" value="C:periplasmic space"/>
    <property type="evidence" value="ECO:0007669"/>
    <property type="project" value="InterPro"/>
</dbReference>
<dbReference type="AlphaFoldDB" id="A0A1H8CMH7"/>
<feature type="chain" id="PRO_5011491547" evidence="3">
    <location>
        <begin position="20"/>
        <end position="396"/>
    </location>
</feature>
<feature type="signal peptide" evidence="3">
    <location>
        <begin position="1"/>
        <end position="19"/>
    </location>
</feature>
<keyword evidence="6" id="KW-1185">Reference proteome</keyword>
<name>A0A1H8CMH7_9BACT</name>
<dbReference type="GO" id="GO:0016829">
    <property type="term" value="F:lyase activity"/>
    <property type="evidence" value="ECO:0007669"/>
    <property type="project" value="UniProtKB-KW"/>
</dbReference>
<accession>A0A1H8CMH7</accession>
<dbReference type="InterPro" id="IPR008397">
    <property type="entry name" value="Alginate_lyase_dom"/>
</dbReference>
<protein>
    <submittedName>
        <fullName evidence="5">Alginate lyase</fullName>
    </submittedName>
</protein>
<reference evidence="5 6" key="1">
    <citation type="submission" date="2016-10" db="EMBL/GenBank/DDBJ databases">
        <authorList>
            <person name="de Groot N.N."/>
        </authorList>
    </citation>
    <scope>NUCLEOTIDE SEQUENCE [LARGE SCALE GENOMIC DNA]</scope>
    <source>
        <strain evidence="5 6">DSM 21039</strain>
    </source>
</reference>
<evidence type="ECO:0000259" key="4">
    <source>
        <dbReference type="Pfam" id="PF05426"/>
    </source>
</evidence>
<feature type="domain" description="Alginate lyase" evidence="4">
    <location>
        <begin position="57"/>
        <end position="331"/>
    </location>
</feature>
<dbReference type="STRING" id="573321.SAMN04488505_107171"/>
<evidence type="ECO:0000313" key="5">
    <source>
        <dbReference type="EMBL" id="SEM96235.1"/>
    </source>
</evidence>
<sequence length="396" mass="45735">MKKYGLLFVLLSCTCVLVAQTPATRQAWLQRVIKDQRAFILKRAADAIQQTPLTITAYSCSRSAGGKHDFYSEADYWWPNPASADSPYIQRDGQTNPDNFLEHRRVMVRFSRIMGALAAGYVVTKDKTYLRKALTHAHAWFVDTATYMHPNLQYAQAIKGRVTGRGIGIIDTIHFLEVVQALRIMEKAGALPPEDLKAIKAWFTDYLQWMTTHQYGHDEMNAANNHGTCWVMQAAAFAGWVNDQKWIDFCAKRYEEVLLPKQMAADGSFPLELKRTKPYGYSLFNLDAMTMVCQLLSNPDHNLWQYTTADGKNIGKGMAYMYPYVKDKKQWPFAKDVMYWDNWPVAQPFLLFGAVAYNNMDYYRLWLQLEHDPQVEEVLRNVPIRNPVIWLWDVRS</sequence>
<keyword evidence="2 5" id="KW-0456">Lyase</keyword>